<keyword evidence="5 9" id="KW-0378">Hydrolase</keyword>
<dbReference type="AlphaFoldDB" id="A0A0L0WC04"/>
<dbReference type="InterPro" id="IPR051464">
    <property type="entry name" value="Peptidase_M42_aminopept"/>
</dbReference>
<feature type="binding site" evidence="8">
    <location>
        <position position="165"/>
    </location>
    <ligand>
        <name>Zn(2+)</name>
        <dbReference type="ChEBI" id="CHEBI:29105"/>
        <label>2</label>
    </ligand>
</feature>
<feature type="binding site" evidence="8">
    <location>
        <position position="304"/>
    </location>
    <ligand>
        <name>Zn(2+)</name>
        <dbReference type="ChEBI" id="CHEBI:29105"/>
        <label>2</label>
    </ligand>
</feature>
<keyword evidence="4 8" id="KW-0479">Metal-binding</keyword>
<dbReference type="Pfam" id="PF05343">
    <property type="entry name" value="Peptidase_M42"/>
    <property type="match status" value="1"/>
</dbReference>
<evidence type="ECO:0000256" key="2">
    <source>
        <dbReference type="ARBA" id="ARBA00022438"/>
    </source>
</evidence>
<evidence type="ECO:0000256" key="1">
    <source>
        <dbReference type="ARBA" id="ARBA00006272"/>
    </source>
</evidence>
<accession>A0A0L0WC04</accession>
<comment type="caution">
    <text evidence="9">The sequence shown here is derived from an EMBL/GenBank/DDBJ whole genome shotgun (WGS) entry which is preliminary data.</text>
</comment>
<evidence type="ECO:0000256" key="6">
    <source>
        <dbReference type="PIRNR" id="PIRNR001123"/>
    </source>
</evidence>
<dbReference type="EMBL" id="LGSS01000005">
    <property type="protein sequence ID" value="KNF08950.1"/>
    <property type="molecule type" value="Genomic_DNA"/>
</dbReference>
<keyword evidence="10" id="KW-1185">Reference proteome</keyword>
<dbReference type="InterPro" id="IPR008007">
    <property type="entry name" value="Peptidase_M42"/>
</dbReference>
<dbReference type="OrthoDB" id="9772053at2"/>
<dbReference type="RefSeq" id="WP_050355024.1">
    <property type="nucleotide sequence ID" value="NZ_LGSS01000005.1"/>
</dbReference>
<dbReference type="CDD" id="cd05656">
    <property type="entry name" value="M42_Frv"/>
    <property type="match status" value="1"/>
</dbReference>
<comment type="similarity">
    <text evidence="1 6">Belongs to the peptidase M42 family.</text>
</comment>
<keyword evidence="9" id="KW-0326">Glycosidase</keyword>
<keyword evidence="2 9" id="KW-0031">Aminopeptidase</keyword>
<evidence type="ECO:0000313" key="10">
    <source>
        <dbReference type="Proteomes" id="UP000037267"/>
    </source>
</evidence>
<dbReference type="PIRSF" id="PIRSF001123">
    <property type="entry name" value="PepA_GA"/>
    <property type="match status" value="1"/>
</dbReference>
<sequence length="332" mass="36742">MKINSELLKKLVDIYSPSGDEENICSFIKNEIKDYVDEINIDNLGNLIARKKGNGKKIMIASHMDQIGLMITNIEKEGFLRFTNIGGIDPHISLGQKVIFKDGTIGVIDYEETSDITKLKLENMYIDIGVSSKEEAEKVINIGDSCVYYNTYLEDDNRIISGALDDRIGCYISIETIKNLKNIENDLYFVFTVQEELGLRGAKTSAYSINPDLGIAVDITGSGDTPGAKKFAIELGKGASIKVKDKGIVVHPKVKKLMINTAKKHNIPYQLEIFEYGSTDSGAIHLTRGGVPSGVISVPTRYAHSPNETIYKKDVVSCIELLTKLLEKNIEI</sequence>
<evidence type="ECO:0000256" key="3">
    <source>
        <dbReference type="ARBA" id="ARBA00022670"/>
    </source>
</evidence>
<dbReference type="GO" id="GO:0046872">
    <property type="term" value="F:metal ion binding"/>
    <property type="evidence" value="ECO:0007669"/>
    <property type="project" value="UniProtKB-UniRule"/>
</dbReference>
<dbReference type="Gene3D" id="3.40.630.10">
    <property type="entry name" value="Zn peptidases"/>
    <property type="match status" value="1"/>
</dbReference>
<dbReference type="PATRIC" id="fig|1503.3.peg.2786"/>
<evidence type="ECO:0000256" key="7">
    <source>
        <dbReference type="PIRSR" id="PIRSR001123-1"/>
    </source>
</evidence>
<organism evidence="9 10">
    <name type="scientific">Gottschalkia purinilytica</name>
    <name type="common">Clostridium purinilyticum</name>
    <dbReference type="NCBI Taxonomy" id="1503"/>
    <lineage>
        <taxon>Bacteria</taxon>
        <taxon>Bacillati</taxon>
        <taxon>Bacillota</taxon>
        <taxon>Tissierellia</taxon>
        <taxon>Tissierellales</taxon>
        <taxon>Gottschalkiaceae</taxon>
        <taxon>Gottschalkia</taxon>
    </lineage>
</organism>
<reference evidence="10" key="1">
    <citation type="submission" date="2015-07" db="EMBL/GenBank/DDBJ databases">
        <title>Draft genome sequence of the purine-degrading Gottschalkia purinilyticum DSM 1384 (formerly Clostridium purinilyticum).</title>
        <authorList>
            <person name="Poehlein A."/>
            <person name="Schiel-Bengelsdorf B."/>
            <person name="Bengelsdorf F.R."/>
            <person name="Daniel R."/>
            <person name="Duerre P."/>
        </authorList>
    </citation>
    <scope>NUCLEOTIDE SEQUENCE [LARGE SCALE GENOMIC DNA]</scope>
    <source>
        <strain evidence="10">DSM 1384</strain>
    </source>
</reference>
<feature type="binding site" evidence="8">
    <location>
        <position position="196"/>
    </location>
    <ligand>
        <name>Zn(2+)</name>
        <dbReference type="ChEBI" id="CHEBI:29105"/>
        <label>2</label>
    </ligand>
</feature>
<dbReference type="Gene3D" id="2.40.30.40">
    <property type="entry name" value="Peptidase M42, domain 2"/>
    <property type="match status" value="1"/>
</dbReference>
<feature type="active site" description="Proton acceptor" evidence="7">
    <location>
        <position position="195"/>
    </location>
</feature>
<evidence type="ECO:0000256" key="8">
    <source>
        <dbReference type="PIRSR" id="PIRSR001123-2"/>
    </source>
</evidence>
<feature type="binding site" evidence="8">
    <location>
        <position position="63"/>
    </location>
    <ligand>
        <name>Zn(2+)</name>
        <dbReference type="ChEBI" id="CHEBI:29105"/>
        <label>1</label>
    </ligand>
</feature>
<dbReference type="SUPFAM" id="SSF101821">
    <property type="entry name" value="Aminopeptidase/glucanase lid domain"/>
    <property type="match status" value="1"/>
</dbReference>
<dbReference type="PANTHER" id="PTHR32481:SF0">
    <property type="entry name" value="AMINOPEPTIDASE YPDE-RELATED"/>
    <property type="match status" value="1"/>
</dbReference>
<name>A0A0L0WC04_GOTPU</name>
<dbReference type="SUPFAM" id="SSF53187">
    <property type="entry name" value="Zn-dependent exopeptidases"/>
    <property type="match status" value="1"/>
</dbReference>
<dbReference type="GO" id="GO:0004177">
    <property type="term" value="F:aminopeptidase activity"/>
    <property type="evidence" value="ECO:0007669"/>
    <property type="project" value="UniProtKB-UniRule"/>
</dbReference>
<dbReference type="PANTHER" id="PTHR32481">
    <property type="entry name" value="AMINOPEPTIDASE"/>
    <property type="match status" value="1"/>
</dbReference>
<evidence type="ECO:0000256" key="5">
    <source>
        <dbReference type="ARBA" id="ARBA00022801"/>
    </source>
</evidence>
<keyword evidence="3" id="KW-0645">Protease</keyword>
<dbReference type="InterPro" id="IPR023367">
    <property type="entry name" value="Peptidase_M42_dom2"/>
</dbReference>
<evidence type="ECO:0000256" key="4">
    <source>
        <dbReference type="ARBA" id="ARBA00022723"/>
    </source>
</evidence>
<dbReference type="EC" id="3.2.1.4" evidence="9"/>
<gene>
    <name evidence="9" type="ORF">CLPU_5c02570</name>
</gene>
<dbReference type="GO" id="GO:0008810">
    <property type="term" value="F:cellulase activity"/>
    <property type="evidence" value="ECO:0007669"/>
    <property type="project" value="UniProtKB-EC"/>
</dbReference>
<proteinExistence type="inferred from homology"/>
<dbReference type="STRING" id="1503.CLPU_5c02570"/>
<protein>
    <submittedName>
        <fullName evidence="9">Lysyl aminopeptidase</fullName>
        <ecNumber evidence="9">3.2.1.4</ecNumber>
    </submittedName>
</protein>
<evidence type="ECO:0000313" key="9">
    <source>
        <dbReference type="EMBL" id="KNF08950.1"/>
    </source>
</evidence>
<dbReference type="GO" id="GO:0006508">
    <property type="term" value="P:proteolysis"/>
    <property type="evidence" value="ECO:0007669"/>
    <property type="project" value="UniProtKB-KW"/>
</dbReference>
<comment type="cofactor">
    <cofactor evidence="8">
        <name>a divalent metal cation</name>
        <dbReference type="ChEBI" id="CHEBI:60240"/>
    </cofactor>
    <text evidence="8">Binds 2 divalent metal cations per subunit.</text>
</comment>
<feature type="binding site" evidence="8">
    <location>
        <position position="165"/>
    </location>
    <ligand>
        <name>Zn(2+)</name>
        <dbReference type="ChEBI" id="CHEBI:29105"/>
        <label>1</label>
    </ligand>
</feature>
<feature type="binding site" evidence="8">
    <location>
        <position position="218"/>
    </location>
    <ligand>
        <name>Zn(2+)</name>
        <dbReference type="ChEBI" id="CHEBI:29105"/>
        <label>1</label>
    </ligand>
</feature>
<dbReference type="Proteomes" id="UP000037267">
    <property type="component" value="Unassembled WGS sequence"/>
</dbReference>